<accession>A0A1D8S2Z7</accession>
<keyword evidence="6" id="KW-1185">Reference proteome</keyword>
<dbReference type="STRING" id="1873524.HSR6_0516"/>
<dbReference type="GeneID" id="30417040"/>
<dbReference type="InterPro" id="IPR006016">
    <property type="entry name" value="UspA"/>
</dbReference>
<reference evidence="6" key="2">
    <citation type="submission" date="2016-08" db="EMBL/GenBank/DDBJ databases">
        <title>Discovery of first anaerobic lithoheterotrophic haloarchae widely represented in hypersaline habitats.</title>
        <authorList>
            <person name="Sorokin D.Y."/>
            <person name="Kublanov I.V."/>
            <person name="Roman P."/>
            <person name="Sinninghe Damste J.S."/>
            <person name="Golyshin P.N."/>
            <person name="Rojo D."/>
            <person name="Ciordia S."/>
            <person name="Mena Md.C."/>
            <person name="Ferrer M."/>
            <person name="Smedile F."/>
            <person name="Messina E."/>
            <person name="La Cono V."/>
            <person name="Yakimov M.M."/>
        </authorList>
    </citation>
    <scope>NUCLEOTIDE SEQUENCE [LARGE SCALE GENOMIC DNA]</scope>
    <source>
        <strain evidence="6">HSR6</strain>
    </source>
</reference>
<evidence type="ECO:0000313" key="6">
    <source>
        <dbReference type="Proteomes" id="UP000186165"/>
    </source>
</evidence>
<dbReference type="AlphaFoldDB" id="A0A1D8S2Z7"/>
<dbReference type="Gene3D" id="3.40.50.620">
    <property type="entry name" value="HUPs"/>
    <property type="match status" value="1"/>
</dbReference>
<sequence>MGLYDRIVVPTDGSAASRPAIEHAVELAAVHDAEIHALYVINLASLSGVPTEGSMEGISEALEQEGETALEMVTEAAAIRDVPVEQVRLEGRPSQQIVAYATDHDGDLIVMGTHGRGGLDRLLLGSVAERVVRSATVPVLTVQDAGAEFSD</sequence>
<reference evidence="3 5" key="1">
    <citation type="submission" date="2016-06" db="EMBL/GenBank/DDBJ databases">
        <title>Discovery of anaerobic lithoheterotrophic haloarchaeon capable of sulfur respiration by hydrogen and formate.</title>
        <authorList>
            <person name="Sorokin D.Y."/>
            <person name="Kublanov I.V."/>
            <person name="Roman P."/>
            <person name="Sinninghe Damste J.S."/>
            <person name="Golyshin P.N."/>
            <person name="Rojo D."/>
            <person name="Ciordia S."/>
            <person name="Mena Md.C."/>
            <person name="Ferrer M."/>
            <person name="Smedile F."/>
            <person name="Messina E."/>
            <person name="La Cono V."/>
            <person name="Yakimov M.M."/>
        </authorList>
    </citation>
    <scope>NUCLEOTIDE SEQUENCE [LARGE SCALE GENOMIC DNA]</scope>
    <source>
        <strain evidence="3 5">HTSR1</strain>
    </source>
</reference>
<dbReference type="PIRSF" id="PIRSF006276">
    <property type="entry name" value="UspA"/>
    <property type="match status" value="1"/>
</dbReference>
<dbReference type="Pfam" id="PF00582">
    <property type="entry name" value="Usp"/>
    <property type="match status" value="1"/>
</dbReference>
<evidence type="ECO:0000313" key="5">
    <source>
        <dbReference type="Proteomes" id="UP000185608"/>
    </source>
</evidence>
<dbReference type="InterPro" id="IPR014729">
    <property type="entry name" value="Rossmann-like_a/b/a_fold"/>
</dbReference>
<dbReference type="RefSeq" id="WP_070364476.1">
    <property type="nucleotide sequence ID" value="NZ_CP016070.1"/>
</dbReference>
<dbReference type="Proteomes" id="UP000185608">
    <property type="component" value="Chromosome"/>
</dbReference>
<feature type="domain" description="UspA" evidence="2">
    <location>
        <begin position="4"/>
        <end position="142"/>
    </location>
</feature>
<dbReference type="SUPFAM" id="SSF52402">
    <property type="entry name" value="Adenine nucleotide alpha hydrolases-like"/>
    <property type="match status" value="1"/>
</dbReference>
<dbReference type="EMBL" id="CP016070">
    <property type="protein sequence ID" value="AOW79727.1"/>
    <property type="molecule type" value="Genomic_DNA"/>
</dbReference>
<dbReference type="OrthoDB" id="105697at2157"/>
<organism evidence="3 5">
    <name type="scientific">Halodesulfurarchaeum formicicum</name>
    <dbReference type="NCBI Taxonomy" id="1873524"/>
    <lineage>
        <taxon>Archaea</taxon>
        <taxon>Methanobacteriati</taxon>
        <taxon>Methanobacteriota</taxon>
        <taxon>Stenosarchaea group</taxon>
        <taxon>Halobacteria</taxon>
        <taxon>Halobacteriales</taxon>
        <taxon>Halobacteriaceae</taxon>
        <taxon>Halodesulfurarchaeum</taxon>
    </lineage>
</organism>
<dbReference type="EMBL" id="CP016804">
    <property type="protein sequence ID" value="APE94978.1"/>
    <property type="molecule type" value="Genomic_DNA"/>
</dbReference>
<evidence type="ECO:0000313" key="4">
    <source>
        <dbReference type="EMBL" id="APE94978.1"/>
    </source>
</evidence>
<evidence type="ECO:0000313" key="3">
    <source>
        <dbReference type="EMBL" id="AOW79727.1"/>
    </source>
</evidence>
<gene>
    <name evidence="3" type="primary">uspA6</name>
    <name evidence="4" type="ORF">HSR6_0516</name>
    <name evidence="3" type="ORF">HTSR_0532</name>
</gene>
<accession>A0A1J1AA15</accession>
<protein>
    <submittedName>
        <fullName evidence="3">Universal stress protein UspA</fullName>
    </submittedName>
</protein>
<dbReference type="CDD" id="cd00293">
    <property type="entry name" value="USP-like"/>
    <property type="match status" value="1"/>
</dbReference>
<dbReference type="KEGG" id="halh:HTSR_0532"/>
<dbReference type="PANTHER" id="PTHR46268:SF6">
    <property type="entry name" value="UNIVERSAL STRESS PROTEIN UP12"/>
    <property type="match status" value="1"/>
</dbReference>
<evidence type="ECO:0000259" key="2">
    <source>
        <dbReference type="Pfam" id="PF00582"/>
    </source>
</evidence>
<reference evidence="4" key="3">
    <citation type="journal article" date="2017" name="ISME J.">
        <title>Discovery of anaerobic lithoheterotrophic haloarchaea, ubiquitous in hypersaline habitats.</title>
        <authorList>
            <person name="Sorokin D.Y."/>
            <person name="Messina E."/>
            <person name="Smedile F."/>
            <person name="Roman P."/>
            <person name="Damste J.S.S."/>
            <person name="Ciordia S."/>
            <person name="Mena M.C."/>
            <person name="Ferrer M."/>
            <person name="Golyshin P.N."/>
            <person name="Kublanov I.V."/>
            <person name="Samarov N.I."/>
            <person name="Toshchakov S.V."/>
            <person name="La Cono V."/>
            <person name="Yakimov M.M."/>
        </authorList>
    </citation>
    <scope>NUCLEOTIDE SEQUENCE</scope>
    <source>
        <strain evidence="4">HSR6</strain>
    </source>
</reference>
<dbReference type="KEGG" id="hhsr:HSR6_0516"/>
<dbReference type="PANTHER" id="PTHR46268">
    <property type="entry name" value="STRESS RESPONSE PROTEIN NHAX"/>
    <property type="match status" value="1"/>
</dbReference>
<dbReference type="PRINTS" id="PR01438">
    <property type="entry name" value="UNVRSLSTRESS"/>
</dbReference>
<dbReference type="Proteomes" id="UP000186165">
    <property type="component" value="Chromosome"/>
</dbReference>
<name>A0A1D8S2Z7_9EURY</name>
<comment type="similarity">
    <text evidence="1">Belongs to the universal stress protein A family.</text>
</comment>
<proteinExistence type="inferred from homology"/>
<dbReference type="InterPro" id="IPR006015">
    <property type="entry name" value="Universal_stress_UspA"/>
</dbReference>
<evidence type="ECO:0000256" key="1">
    <source>
        <dbReference type="ARBA" id="ARBA00008791"/>
    </source>
</evidence>